<dbReference type="Pfam" id="PF13517">
    <property type="entry name" value="FG-GAP_3"/>
    <property type="match status" value="1"/>
</dbReference>
<keyword evidence="2" id="KW-0472">Membrane</keyword>
<keyword evidence="2" id="KW-0812">Transmembrane</keyword>
<dbReference type="Gene3D" id="2.40.128.340">
    <property type="match status" value="4"/>
</dbReference>
<keyword evidence="4" id="KW-1185">Reference proteome</keyword>
<protein>
    <submittedName>
        <fullName evidence="3">FG-GAP repeat domain-containing protein</fullName>
    </submittedName>
</protein>
<dbReference type="InterPro" id="IPR013517">
    <property type="entry name" value="FG-GAP"/>
</dbReference>
<keyword evidence="2" id="KW-1133">Transmembrane helix</keyword>
<evidence type="ECO:0000313" key="3">
    <source>
        <dbReference type="EMBL" id="MFL0250155.1"/>
    </source>
</evidence>
<reference evidence="3 4" key="1">
    <citation type="submission" date="2024-11" db="EMBL/GenBank/DDBJ databases">
        <authorList>
            <person name="Heng Y.C."/>
            <person name="Lim A.C.H."/>
            <person name="Lee J.K.Y."/>
            <person name="Kittelmann S."/>
        </authorList>
    </citation>
    <scope>NUCLEOTIDE SEQUENCE [LARGE SCALE GENOMIC DNA]</scope>
    <source>
        <strain evidence="3 4">WILCCON 0114</strain>
    </source>
</reference>
<evidence type="ECO:0000256" key="1">
    <source>
        <dbReference type="ARBA" id="ARBA00022729"/>
    </source>
</evidence>
<dbReference type="EMBL" id="JBJIAA010000005">
    <property type="protein sequence ID" value="MFL0250155.1"/>
    <property type="molecule type" value="Genomic_DNA"/>
</dbReference>
<gene>
    <name evidence="3" type="ORF">ACJDT4_06945</name>
</gene>
<organism evidence="3 4">
    <name type="scientific">Clostridium neuense</name>
    <dbReference type="NCBI Taxonomy" id="1728934"/>
    <lineage>
        <taxon>Bacteria</taxon>
        <taxon>Bacillati</taxon>
        <taxon>Bacillota</taxon>
        <taxon>Clostridia</taxon>
        <taxon>Eubacteriales</taxon>
        <taxon>Clostridiaceae</taxon>
        <taxon>Clostridium</taxon>
    </lineage>
</organism>
<dbReference type="RefSeq" id="WP_406786825.1">
    <property type="nucleotide sequence ID" value="NZ_JBJIAA010000005.1"/>
</dbReference>
<keyword evidence="1" id="KW-0732">Signal</keyword>
<proteinExistence type="predicted"/>
<sequence length="418" mass="44807">MDKVFKGSILKVVSAMAVIIGVFFLSNKPAYASTMHYVSNNGWWASDSGSFDASKVTGRVVSGHFQGKDKPEGIATFYDCGNSTTKLIVWNSNGSSFTHVDSFDWTSGSGSFDSNKITGRVVAGDFNGDGYDDIAAFYDYGNGTTRMFVWLSNGSSFTHVDSFDWISGSGSFDANKITGRVVAGDFTGDGRDDVAVFYDCGNTSTKLMVFQSTGSSFTHNSNFDWVTGNSYDANKLTGRVVAGYFQGKDKPEGIAAFYDYGGATSSIHTWLSSGSSFSYASNSGWWKSDAGSFDANKITGRVVAGDFTGTGRDDISVFYDLGSSTTREYMFQSTGSSFSHNDSFDWLTGNSYNANNLTGRVVAGLFQGPNNPAGIAGFYDYGGATTKIHVWLSDAVPTPSGTKGQAIVDYAKQFLNVP</sequence>
<comment type="caution">
    <text evidence="3">The sequence shown here is derived from an EMBL/GenBank/DDBJ whole genome shotgun (WGS) entry which is preliminary data.</text>
</comment>
<feature type="transmembrane region" description="Helical" evidence="2">
    <location>
        <begin position="9"/>
        <end position="26"/>
    </location>
</feature>
<accession>A0ABW8TDW4</accession>
<name>A0ABW8TDW4_9CLOT</name>
<dbReference type="InterPro" id="IPR028994">
    <property type="entry name" value="Integrin_alpha_N"/>
</dbReference>
<dbReference type="SUPFAM" id="SSF69318">
    <property type="entry name" value="Integrin alpha N-terminal domain"/>
    <property type="match status" value="1"/>
</dbReference>
<evidence type="ECO:0000313" key="4">
    <source>
        <dbReference type="Proteomes" id="UP001623592"/>
    </source>
</evidence>
<evidence type="ECO:0000256" key="2">
    <source>
        <dbReference type="SAM" id="Phobius"/>
    </source>
</evidence>
<dbReference type="Proteomes" id="UP001623592">
    <property type="component" value="Unassembled WGS sequence"/>
</dbReference>